<dbReference type="Gene3D" id="1.10.340.70">
    <property type="match status" value="1"/>
</dbReference>
<gene>
    <name evidence="2" type="ORF">ADUPG1_004976</name>
</gene>
<dbReference type="Pfam" id="PF17921">
    <property type="entry name" value="Integrase_H2C2"/>
    <property type="match status" value="1"/>
</dbReference>
<dbReference type="PANTHER" id="PTHR47266">
    <property type="entry name" value="ENDONUCLEASE-RELATED"/>
    <property type="match status" value="1"/>
</dbReference>
<dbReference type="Proteomes" id="UP001057375">
    <property type="component" value="Unassembled WGS sequence"/>
</dbReference>
<sequence length="142" mass="16043">TKDERECYDIEDGKVIDKHGWLVIPKDEISLKKEVYETFHSAVAGHHAAANTQSKIQGAEITWSSIAQDLRNWIQHCPTCKKIEGTKKKVIPRFTGVEDEPFRTICVDSMGPFPAASDGSKHILCVVDKFTRWVELAAIELY</sequence>
<feature type="domain" description="Integrase zinc-binding" evidence="1">
    <location>
        <begin position="30"/>
        <end position="82"/>
    </location>
</feature>
<comment type="caution">
    <text evidence="2">The sequence shown here is derived from an EMBL/GenBank/DDBJ whole genome shotgun (WGS) entry which is preliminary data.</text>
</comment>
<feature type="non-terminal residue" evidence="2">
    <location>
        <position position="1"/>
    </location>
</feature>
<organism evidence="2 3">
    <name type="scientific">Aduncisulcus paluster</name>
    <dbReference type="NCBI Taxonomy" id="2918883"/>
    <lineage>
        <taxon>Eukaryota</taxon>
        <taxon>Metamonada</taxon>
        <taxon>Carpediemonas-like organisms</taxon>
        <taxon>Aduncisulcus</taxon>
    </lineage>
</organism>
<name>A0ABQ5K7M1_9EUKA</name>
<reference evidence="2" key="1">
    <citation type="submission" date="2022-03" db="EMBL/GenBank/DDBJ databases">
        <title>Draft genome sequence of Aduncisulcus paluster, a free-living microaerophilic Fornicata.</title>
        <authorList>
            <person name="Yuyama I."/>
            <person name="Kume K."/>
            <person name="Tamura T."/>
            <person name="Inagaki Y."/>
            <person name="Hashimoto T."/>
        </authorList>
    </citation>
    <scope>NUCLEOTIDE SEQUENCE</scope>
    <source>
        <strain evidence="2">NY0171</strain>
    </source>
</reference>
<evidence type="ECO:0000259" key="1">
    <source>
        <dbReference type="Pfam" id="PF17921"/>
    </source>
</evidence>
<dbReference type="EMBL" id="BQXS01007807">
    <property type="protein sequence ID" value="GKT28554.1"/>
    <property type="molecule type" value="Genomic_DNA"/>
</dbReference>
<accession>A0ABQ5K7M1</accession>
<dbReference type="InterPro" id="IPR041588">
    <property type="entry name" value="Integrase_H2C2"/>
</dbReference>
<keyword evidence="3" id="KW-1185">Reference proteome</keyword>
<dbReference type="InterPro" id="IPR036397">
    <property type="entry name" value="RNaseH_sf"/>
</dbReference>
<evidence type="ECO:0000313" key="2">
    <source>
        <dbReference type="EMBL" id="GKT28554.1"/>
    </source>
</evidence>
<protein>
    <recommendedName>
        <fullName evidence="1">Integrase zinc-binding domain-containing protein</fullName>
    </recommendedName>
</protein>
<dbReference type="Gene3D" id="3.30.420.10">
    <property type="entry name" value="Ribonuclease H-like superfamily/Ribonuclease H"/>
    <property type="match status" value="1"/>
</dbReference>
<dbReference type="InterPro" id="IPR052160">
    <property type="entry name" value="Gypsy_RT_Integrase-like"/>
</dbReference>
<proteinExistence type="predicted"/>
<evidence type="ECO:0000313" key="3">
    <source>
        <dbReference type="Proteomes" id="UP001057375"/>
    </source>
</evidence>